<keyword evidence="3" id="KW-1185">Reference proteome</keyword>
<comment type="caution">
    <text evidence="2">The sequence shown here is derived from an EMBL/GenBank/DDBJ whole genome shotgun (WGS) entry which is preliminary data.</text>
</comment>
<keyword evidence="1" id="KW-0472">Membrane</keyword>
<keyword evidence="1" id="KW-1133">Transmembrane helix</keyword>
<feature type="transmembrane region" description="Helical" evidence="1">
    <location>
        <begin position="75"/>
        <end position="97"/>
    </location>
</feature>
<protein>
    <submittedName>
        <fullName evidence="2">Uncharacterized protein</fullName>
    </submittedName>
</protein>
<sequence length="145" mass="16392">MHLIDQASVQHAQNALLALLSAILLGKKILKHASKLFPKGTGAFLIEQCRKVQAYVVRETTPPIRYPLIRRMAEVFVSAHFYVQALTCVALFLLLLLKLDMSHITVWRFLAAAAITPLIGLMFSFCFTQAEKLRVKLREESVALW</sequence>
<proteinExistence type="predicted"/>
<reference evidence="2 3" key="1">
    <citation type="submission" date="2020-10" db="EMBL/GenBank/DDBJ databases">
        <title>Phylogeny of dyella-like bacteria.</title>
        <authorList>
            <person name="Fu J."/>
        </authorList>
    </citation>
    <scope>NUCLEOTIDE SEQUENCE [LARGE SCALE GENOMIC DNA]</scope>
    <source>
        <strain evidence="2 3">Gsoil3046</strain>
    </source>
</reference>
<evidence type="ECO:0000256" key="1">
    <source>
        <dbReference type="SAM" id="Phobius"/>
    </source>
</evidence>
<dbReference type="Proteomes" id="UP001620460">
    <property type="component" value="Unassembled WGS sequence"/>
</dbReference>
<gene>
    <name evidence="2" type="ORF">ISP17_03435</name>
</gene>
<dbReference type="RefSeq" id="WP_404630115.1">
    <property type="nucleotide sequence ID" value="NZ_JADIKM010000001.1"/>
</dbReference>
<accession>A0ABW8JPF9</accession>
<keyword evidence="1" id="KW-0812">Transmembrane</keyword>
<feature type="transmembrane region" description="Helical" evidence="1">
    <location>
        <begin position="109"/>
        <end position="128"/>
    </location>
</feature>
<name>A0ABW8JPF9_9GAMM</name>
<dbReference type="EMBL" id="JADIKM010000001">
    <property type="protein sequence ID" value="MFK2903002.1"/>
    <property type="molecule type" value="Genomic_DNA"/>
</dbReference>
<evidence type="ECO:0000313" key="2">
    <source>
        <dbReference type="EMBL" id="MFK2903002.1"/>
    </source>
</evidence>
<evidence type="ECO:0000313" key="3">
    <source>
        <dbReference type="Proteomes" id="UP001620460"/>
    </source>
</evidence>
<organism evidence="2 3">
    <name type="scientific">Dyella ginsengisoli</name>
    <dbReference type="NCBI Taxonomy" id="363848"/>
    <lineage>
        <taxon>Bacteria</taxon>
        <taxon>Pseudomonadati</taxon>
        <taxon>Pseudomonadota</taxon>
        <taxon>Gammaproteobacteria</taxon>
        <taxon>Lysobacterales</taxon>
        <taxon>Rhodanobacteraceae</taxon>
        <taxon>Dyella</taxon>
    </lineage>
</organism>